<reference evidence="3" key="1">
    <citation type="journal article" date="2020" name="Nature">
        <title>Giant virus diversity and host interactions through global metagenomics.</title>
        <authorList>
            <person name="Schulz F."/>
            <person name="Roux S."/>
            <person name="Paez-Espino D."/>
            <person name="Jungbluth S."/>
            <person name="Walsh D.A."/>
            <person name="Denef V.J."/>
            <person name="McMahon K.D."/>
            <person name="Konstantinidis K.T."/>
            <person name="Eloe-Fadrosh E.A."/>
            <person name="Kyrpides N.C."/>
            <person name="Woyke T."/>
        </authorList>
    </citation>
    <scope>NUCLEOTIDE SEQUENCE</scope>
    <source>
        <strain evidence="3">GVMAG-M-3300023179-138</strain>
    </source>
</reference>
<dbReference type="AlphaFoldDB" id="A0A6C0EA39"/>
<feature type="transmembrane region" description="Helical" evidence="2">
    <location>
        <begin position="6"/>
        <end position="23"/>
    </location>
</feature>
<accession>A0A6C0EA39</accession>
<feature type="compositionally biased region" description="Basic and acidic residues" evidence="1">
    <location>
        <begin position="60"/>
        <end position="71"/>
    </location>
</feature>
<keyword evidence="2" id="KW-0472">Membrane</keyword>
<protein>
    <submittedName>
        <fullName evidence="3">Uncharacterized protein</fullName>
    </submittedName>
</protein>
<keyword evidence="2" id="KW-0812">Transmembrane</keyword>
<organism evidence="3">
    <name type="scientific">viral metagenome</name>
    <dbReference type="NCBI Taxonomy" id="1070528"/>
    <lineage>
        <taxon>unclassified sequences</taxon>
        <taxon>metagenomes</taxon>
        <taxon>organismal metagenomes</taxon>
    </lineage>
</organism>
<evidence type="ECO:0000256" key="1">
    <source>
        <dbReference type="SAM" id="MobiDB-lite"/>
    </source>
</evidence>
<evidence type="ECO:0000313" key="3">
    <source>
        <dbReference type="EMBL" id="QHT24255.1"/>
    </source>
</evidence>
<evidence type="ECO:0000256" key="2">
    <source>
        <dbReference type="SAM" id="Phobius"/>
    </source>
</evidence>
<feature type="region of interest" description="Disordered" evidence="1">
    <location>
        <begin position="31"/>
        <end position="112"/>
    </location>
</feature>
<sequence>MDYTLVLGLLVLLIVGFFGYQWMSKLQVKKAPGKKAAMTSGPAPEAEEYPEINGQTTGEAKTKEPDQRREPSSQQQPVDNAGNAPAQFDQHLRHPEQAFHQVGNSNAAQNDGPVLGTPLFAFNGMEMMDSGSGLPPF</sequence>
<proteinExistence type="predicted"/>
<keyword evidence="2" id="KW-1133">Transmembrane helix</keyword>
<dbReference type="EMBL" id="MN739743">
    <property type="protein sequence ID" value="QHT24255.1"/>
    <property type="molecule type" value="Genomic_DNA"/>
</dbReference>
<name>A0A6C0EA39_9ZZZZ</name>